<dbReference type="RefSeq" id="WP_152805783.1">
    <property type="nucleotide sequence ID" value="NZ_WHUF01000004.1"/>
</dbReference>
<evidence type="ECO:0000313" key="3">
    <source>
        <dbReference type="Proteomes" id="UP000444318"/>
    </source>
</evidence>
<accession>A0A843S9D5</accession>
<sequence length="233" mass="26115">MSICIYAFLGPRTEDLDARCLQAVSDLGFKVQLHPESSFAAPPAGGALYLSILETPARLQRIAPEQALLACFDYYIEKRDSKTPRSKEWPPRKVKQYGHEVNSRTASGRSTASYFMQALSMAILARETGGWYFCEFDDHALSGESAVASVLLELESGTARAFDDEAYPFTAWPPLVWSPEFAWPQPIGRPAPAPVAQVKPRRRWRYRFSIFHLPGIVLLLYWLALGLISAFTP</sequence>
<keyword evidence="1" id="KW-1133">Transmembrane helix</keyword>
<dbReference type="AlphaFoldDB" id="A0A843S9D5"/>
<reference evidence="2 3" key="1">
    <citation type="submission" date="2019-10" db="EMBL/GenBank/DDBJ databases">
        <title>Two novel species isolated from a subtropical stream in China.</title>
        <authorList>
            <person name="Lu H."/>
        </authorList>
    </citation>
    <scope>NUCLEOTIDE SEQUENCE [LARGE SCALE GENOMIC DNA]</scope>
    <source>
        <strain evidence="2 3">FT103W</strain>
    </source>
</reference>
<evidence type="ECO:0000313" key="2">
    <source>
        <dbReference type="EMBL" id="MQA20839.1"/>
    </source>
</evidence>
<dbReference type="EMBL" id="WHUF01000004">
    <property type="protein sequence ID" value="MQA20839.1"/>
    <property type="molecule type" value="Genomic_DNA"/>
</dbReference>
<keyword evidence="3" id="KW-1185">Reference proteome</keyword>
<protein>
    <submittedName>
        <fullName evidence="2">Uncharacterized protein</fullName>
    </submittedName>
</protein>
<dbReference type="Proteomes" id="UP000444318">
    <property type="component" value="Unassembled WGS sequence"/>
</dbReference>
<evidence type="ECO:0000256" key="1">
    <source>
        <dbReference type="SAM" id="Phobius"/>
    </source>
</evidence>
<feature type="transmembrane region" description="Helical" evidence="1">
    <location>
        <begin position="210"/>
        <end position="231"/>
    </location>
</feature>
<keyword evidence="1" id="KW-0472">Membrane</keyword>
<organism evidence="2 3">
    <name type="scientific">Rugamonas rivuli</name>
    <dbReference type="NCBI Taxonomy" id="2743358"/>
    <lineage>
        <taxon>Bacteria</taxon>
        <taxon>Pseudomonadati</taxon>
        <taxon>Pseudomonadota</taxon>
        <taxon>Betaproteobacteria</taxon>
        <taxon>Burkholderiales</taxon>
        <taxon>Oxalobacteraceae</taxon>
        <taxon>Telluria group</taxon>
        <taxon>Rugamonas</taxon>
    </lineage>
</organism>
<keyword evidence="1" id="KW-0812">Transmembrane</keyword>
<comment type="caution">
    <text evidence="2">The sequence shown here is derived from an EMBL/GenBank/DDBJ whole genome shotgun (WGS) entry which is preliminary data.</text>
</comment>
<gene>
    <name evidence="2" type="ORF">GEV01_15060</name>
</gene>
<name>A0A843S9D5_9BURK</name>
<proteinExistence type="predicted"/>